<protein>
    <recommendedName>
        <fullName evidence="4">Phosphoglycerate mutase</fullName>
    </recommendedName>
</protein>
<dbReference type="GO" id="GO:0005737">
    <property type="term" value="C:cytoplasm"/>
    <property type="evidence" value="ECO:0007669"/>
    <property type="project" value="TreeGrafter"/>
</dbReference>
<accession>A0AAV9UK05</accession>
<gene>
    <name evidence="2" type="ORF">TWF730_011325</name>
</gene>
<evidence type="ECO:0000313" key="3">
    <source>
        <dbReference type="Proteomes" id="UP001373714"/>
    </source>
</evidence>
<reference evidence="2 3" key="1">
    <citation type="submission" date="2019-10" db="EMBL/GenBank/DDBJ databases">
        <authorList>
            <person name="Palmer J.M."/>
        </authorList>
    </citation>
    <scope>NUCLEOTIDE SEQUENCE [LARGE SCALE GENOMIC DNA]</scope>
    <source>
        <strain evidence="2 3">TWF730</strain>
    </source>
</reference>
<evidence type="ECO:0000313" key="2">
    <source>
        <dbReference type="EMBL" id="KAK6343736.1"/>
    </source>
</evidence>
<organism evidence="2 3">
    <name type="scientific">Orbilia blumenaviensis</name>
    <dbReference type="NCBI Taxonomy" id="1796055"/>
    <lineage>
        <taxon>Eukaryota</taxon>
        <taxon>Fungi</taxon>
        <taxon>Dikarya</taxon>
        <taxon>Ascomycota</taxon>
        <taxon>Pezizomycotina</taxon>
        <taxon>Orbiliomycetes</taxon>
        <taxon>Orbiliales</taxon>
        <taxon>Orbiliaceae</taxon>
        <taxon>Orbilia</taxon>
    </lineage>
</organism>
<dbReference type="SMART" id="SM00855">
    <property type="entry name" value="PGAM"/>
    <property type="match status" value="1"/>
</dbReference>
<dbReference type="InterPro" id="IPR050275">
    <property type="entry name" value="PGM_Phosphatase"/>
</dbReference>
<dbReference type="InterPro" id="IPR013078">
    <property type="entry name" value="His_Pase_superF_clade-1"/>
</dbReference>
<dbReference type="Proteomes" id="UP001373714">
    <property type="component" value="Unassembled WGS sequence"/>
</dbReference>
<dbReference type="PANTHER" id="PTHR48100:SF54">
    <property type="entry name" value="PHOSPHATASE SPAC5H10.03-RELATED"/>
    <property type="match status" value="1"/>
</dbReference>
<name>A0AAV9UK05_9PEZI</name>
<comment type="caution">
    <text evidence="2">The sequence shown here is derived from an EMBL/GenBank/DDBJ whole genome shotgun (WGS) entry which is preliminary data.</text>
</comment>
<dbReference type="AlphaFoldDB" id="A0AAV9UK05"/>
<dbReference type="PANTHER" id="PTHR48100">
    <property type="entry name" value="BROAD-SPECIFICITY PHOSPHATASE YOR283W-RELATED"/>
    <property type="match status" value="1"/>
</dbReference>
<dbReference type="Pfam" id="PF00300">
    <property type="entry name" value="His_Phos_1"/>
    <property type="match status" value="1"/>
</dbReference>
<evidence type="ECO:0008006" key="4">
    <source>
        <dbReference type="Google" id="ProtNLM"/>
    </source>
</evidence>
<dbReference type="Gene3D" id="3.40.50.1240">
    <property type="entry name" value="Phosphoglycerate mutase-like"/>
    <property type="match status" value="1"/>
</dbReference>
<proteinExistence type="predicted"/>
<dbReference type="CDD" id="cd07067">
    <property type="entry name" value="HP_PGM_like"/>
    <property type="match status" value="1"/>
</dbReference>
<keyword evidence="3" id="KW-1185">Reference proteome</keyword>
<feature type="region of interest" description="Disordered" evidence="1">
    <location>
        <begin position="241"/>
        <end position="270"/>
    </location>
</feature>
<evidence type="ECO:0000256" key="1">
    <source>
        <dbReference type="SAM" id="MobiDB-lite"/>
    </source>
</evidence>
<sequence length="270" mass="30960">MPPRLLHLVRHAQGHHNVNWQHYIRDPTLTDLGHSQCHRLATTFPHHDSVTHVICSPLKRTIQTTLECFYPTITRLASENKDFKIRTDPYFQENGEWECDLGSFVPEVQDFFSNFAEEQTSGGSAIRGYEHHARLDFSPVEQSAPEWPEKIGIFAAKNVEKRGGYARNYLFESFTEDDEVVIVSHGGYLHVLTEDWDSYDEMKGTAWENTERRSFVVTRNNQGKVVLEETQESIKNRIGHLMGDTDAGTERRETEIVGHHTAPPAQTVKT</sequence>
<dbReference type="EMBL" id="JAVHNS010000009">
    <property type="protein sequence ID" value="KAK6343736.1"/>
    <property type="molecule type" value="Genomic_DNA"/>
</dbReference>
<feature type="compositionally biased region" description="Basic and acidic residues" evidence="1">
    <location>
        <begin position="248"/>
        <end position="258"/>
    </location>
</feature>
<dbReference type="GO" id="GO:0016791">
    <property type="term" value="F:phosphatase activity"/>
    <property type="evidence" value="ECO:0007669"/>
    <property type="project" value="TreeGrafter"/>
</dbReference>
<dbReference type="SUPFAM" id="SSF53254">
    <property type="entry name" value="Phosphoglycerate mutase-like"/>
    <property type="match status" value="1"/>
</dbReference>
<dbReference type="InterPro" id="IPR029033">
    <property type="entry name" value="His_PPase_superfam"/>
</dbReference>